<dbReference type="PaxDb" id="55529-EKX46243"/>
<dbReference type="EMBL" id="JH992995">
    <property type="protein sequence ID" value="EKX46243.1"/>
    <property type="molecule type" value="Genomic_DNA"/>
</dbReference>
<proteinExistence type="predicted"/>
<keyword evidence="4" id="KW-1185">Reference proteome</keyword>
<keyword evidence="1" id="KW-0175">Coiled coil</keyword>
<dbReference type="SUPFAM" id="SSF48403">
    <property type="entry name" value="Ankyrin repeat"/>
    <property type="match status" value="1"/>
</dbReference>
<accession>L1JCH0</accession>
<dbReference type="AlphaFoldDB" id="L1JCH0"/>
<dbReference type="EnsemblProtists" id="EKX46243">
    <property type="protein sequence ID" value="EKX46243"/>
    <property type="gene ID" value="GUITHDRAFT_107856"/>
</dbReference>
<feature type="coiled-coil region" evidence="1">
    <location>
        <begin position="9"/>
        <end position="36"/>
    </location>
</feature>
<evidence type="ECO:0000313" key="3">
    <source>
        <dbReference type="EnsemblProtists" id="EKX46243"/>
    </source>
</evidence>
<name>L1JCH0_GUITC</name>
<protein>
    <submittedName>
        <fullName evidence="2 3">Uncharacterized protein</fullName>
    </submittedName>
</protein>
<dbReference type="Gene3D" id="1.25.40.20">
    <property type="entry name" value="Ankyrin repeat-containing domain"/>
    <property type="match status" value="1"/>
</dbReference>
<organism evidence="2">
    <name type="scientific">Guillardia theta (strain CCMP2712)</name>
    <name type="common">Cryptophyte</name>
    <dbReference type="NCBI Taxonomy" id="905079"/>
    <lineage>
        <taxon>Eukaryota</taxon>
        <taxon>Cryptophyceae</taxon>
        <taxon>Pyrenomonadales</taxon>
        <taxon>Geminigeraceae</taxon>
        <taxon>Guillardia</taxon>
    </lineage>
</organism>
<evidence type="ECO:0000313" key="4">
    <source>
        <dbReference type="Proteomes" id="UP000011087"/>
    </source>
</evidence>
<dbReference type="STRING" id="905079.L1JCH0"/>
<reference evidence="3" key="3">
    <citation type="submission" date="2016-03" db="UniProtKB">
        <authorList>
            <consortium name="EnsemblProtists"/>
        </authorList>
    </citation>
    <scope>IDENTIFICATION</scope>
</reference>
<dbReference type="HOGENOM" id="CLU_1130858_0_0_1"/>
<dbReference type="RefSeq" id="XP_005833223.1">
    <property type="nucleotide sequence ID" value="XM_005833166.1"/>
</dbReference>
<reference evidence="2 4" key="1">
    <citation type="journal article" date="2012" name="Nature">
        <title>Algal genomes reveal evolutionary mosaicism and the fate of nucleomorphs.</title>
        <authorList>
            <consortium name="DOE Joint Genome Institute"/>
            <person name="Curtis B.A."/>
            <person name="Tanifuji G."/>
            <person name="Burki F."/>
            <person name="Gruber A."/>
            <person name="Irimia M."/>
            <person name="Maruyama S."/>
            <person name="Arias M.C."/>
            <person name="Ball S.G."/>
            <person name="Gile G.H."/>
            <person name="Hirakawa Y."/>
            <person name="Hopkins J.F."/>
            <person name="Kuo A."/>
            <person name="Rensing S.A."/>
            <person name="Schmutz J."/>
            <person name="Symeonidi A."/>
            <person name="Elias M."/>
            <person name="Eveleigh R.J."/>
            <person name="Herman E.K."/>
            <person name="Klute M.J."/>
            <person name="Nakayama T."/>
            <person name="Obornik M."/>
            <person name="Reyes-Prieto A."/>
            <person name="Armbrust E.V."/>
            <person name="Aves S.J."/>
            <person name="Beiko R.G."/>
            <person name="Coutinho P."/>
            <person name="Dacks J.B."/>
            <person name="Durnford D.G."/>
            <person name="Fast N.M."/>
            <person name="Green B.R."/>
            <person name="Grisdale C.J."/>
            <person name="Hempel F."/>
            <person name="Henrissat B."/>
            <person name="Hoppner M.P."/>
            <person name="Ishida K."/>
            <person name="Kim E."/>
            <person name="Koreny L."/>
            <person name="Kroth P.G."/>
            <person name="Liu Y."/>
            <person name="Malik S.B."/>
            <person name="Maier U.G."/>
            <person name="McRose D."/>
            <person name="Mock T."/>
            <person name="Neilson J.A."/>
            <person name="Onodera N.T."/>
            <person name="Poole A.M."/>
            <person name="Pritham E.J."/>
            <person name="Richards T.A."/>
            <person name="Rocap G."/>
            <person name="Roy S.W."/>
            <person name="Sarai C."/>
            <person name="Schaack S."/>
            <person name="Shirato S."/>
            <person name="Slamovits C.H."/>
            <person name="Spencer D.F."/>
            <person name="Suzuki S."/>
            <person name="Worden A.Z."/>
            <person name="Zauner S."/>
            <person name="Barry K."/>
            <person name="Bell C."/>
            <person name="Bharti A.K."/>
            <person name="Crow J.A."/>
            <person name="Grimwood J."/>
            <person name="Kramer R."/>
            <person name="Lindquist E."/>
            <person name="Lucas S."/>
            <person name="Salamov A."/>
            <person name="McFadden G.I."/>
            <person name="Lane C.E."/>
            <person name="Keeling P.J."/>
            <person name="Gray M.W."/>
            <person name="Grigoriev I.V."/>
            <person name="Archibald J.M."/>
        </authorList>
    </citation>
    <scope>NUCLEOTIDE SEQUENCE</scope>
    <source>
        <strain evidence="2 4">CCMP2712</strain>
    </source>
</reference>
<sequence length="246" mass="27715">MNANDVPDEELVQRRLEESEEKLMRWKRKARALRENRDPYVEEAQENWEKVVKDEASTELKLRLWKAKAAASRKGDAWSAEQSIQEIFEEQQDMLRESSADELKTVSSEETVKYVEGRPGSLPMQEEVEAEARASETFQQVKRSERSGEGEALCLAARSGKIEAVIVLLGMGANVDGSARWGGEQGGQHCMKLRCRVMLRQIVRLLLDSGASTSVQDANRETPRDLAQRAGRADILVLLDEAREVS</sequence>
<reference evidence="4" key="2">
    <citation type="submission" date="2012-11" db="EMBL/GenBank/DDBJ databases">
        <authorList>
            <person name="Kuo A."/>
            <person name="Curtis B.A."/>
            <person name="Tanifuji G."/>
            <person name="Burki F."/>
            <person name="Gruber A."/>
            <person name="Irimia M."/>
            <person name="Maruyama S."/>
            <person name="Arias M.C."/>
            <person name="Ball S.G."/>
            <person name="Gile G.H."/>
            <person name="Hirakawa Y."/>
            <person name="Hopkins J.F."/>
            <person name="Rensing S.A."/>
            <person name="Schmutz J."/>
            <person name="Symeonidi A."/>
            <person name="Elias M."/>
            <person name="Eveleigh R.J."/>
            <person name="Herman E.K."/>
            <person name="Klute M.J."/>
            <person name="Nakayama T."/>
            <person name="Obornik M."/>
            <person name="Reyes-Prieto A."/>
            <person name="Armbrust E.V."/>
            <person name="Aves S.J."/>
            <person name="Beiko R.G."/>
            <person name="Coutinho P."/>
            <person name="Dacks J.B."/>
            <person name="Durnford D.G."/>
            <person name="Fast N.M."/>
            <person name="Green B.R."/>
            <person name="Grisdale C."/>
            <person name="Hempe F."/>
            <person name="Henrissat B."/>
            <person name="Hoppner M.P."/>
            <person name="Ishida K.-I."/>
            <person name="Kim E."/>
            <person name="Koreny L."/>
            <person name="Kroth P.G."/>
            <person name="Liu Y."/>
            <person name="Malik S.-B."/>
            <person name="Maier U.G."/>
            <person name="McRose D."/>
            <person name="Mock T."/>
            <person name="Neilson J.A."/>
            <person name="Onodera N.T."/>
            <person name="Poole A.M."/>
            <person name="Pritham E.J."/>
            <person name="Richards T.A."/>
            <person name="Rocap G."/>
            <person name="Roy S.W."/>
            <person name="Sarai C."/>
            <person name="Schaack S."/>
            <person name="Shirato S."/>
            <person name="Slamovits C.H."/>
            <person name="Spencer D.F."/>
            <person name="Suzuki S."/>
            <person name="Worden A.Z."/>
            <person name="Zauner S."/>
            <person name="Barry K."/>
            <person name="Bell C."/>
            <person name="Bharti A.K."/>
            <person name="Crow J.A."/>
            <person name="Grimwood J."/>
            <person name="Kramer R."/>
            <person name="Lindquist E."/>
            <person name="Lucas S."/>
            <person name="Salamov A."/>
            <person name="McFadden G.I."/>
            <person name="Lane C.E."/>
            <person name="Keeling P.J."/>
            <person name="Gray M.W."/>
            <person name="Grigoriev I.V."/>
            <person name="Archibald J.M."/>
        </authorList>
    </citation>
    <scope>NUCLEOTIDE SEQUENCE</scope>
    <source>
        <strain evidence="4">CCMP2712</strain>
    </source>
</reference>
<dbReference type="Proteomes" id="UP000011087">
    <property type="component" value="Unassembled WGS sequence"/>
</dbReference>
<dbReference type="KEGG" id="gtt:GUITHDRAFT_107856"/>
<dbReference type="GeneID" id="17302878"/>
<dbReference type="InterPro" id="IPR036770">
    <property type="entry name" value="Ankyrin_rpt-contain_sf"/>
</dbReference>
<evidence type="ECO:0000313" key="2">
    <source>
        <dbReference type="EMBL" id="EKX46243.1"/>
    </source>
</evidence>
<evidence type="ECO:0000256" key="1">
    <source>
        <dbReference type="SAM" id="Coils"/>
    </source>
</evidence>
<gene>
    <name evidence="2" type="ORF">GUITHDRAFT_107856</name>
</gene>